<reference evidence="1 2" key="1">
    <citation type="journal article" date="2015" name="Nature">
        <title>rRNA introns, odd ribosomes, and small enigmatic genomes across a large radiation of phyla.</title>
        <authorList>
            <person name="Brown C.T."/>
            <person name="Hug L.A."/>
            <person name="Thomas B.C."/>
            <person name="Sharon I."/>
            <person name="Castelle C.J."/>
            <person name="Singh A."/>
            <person name="Wilkins M.J."/>
            <person name="Williams K.H."/>
            <person name="Banfield J.F."/>
        </authorList>
    </citation>
    <scope>NUCLEOTIDE SEQUENCE [LARGE SCALE GENOMIC DNA]</scope>
</reference>
<dbReference type="AlphaFoldDB" id="A0A837I8C2"/>
<dbReference type="Proteomes" id="UP000033815">
    <property type="component" value="Unassembled WGS sequence"/>
</dbReference>
<gene>
    <name evidence="1" type="ORF">UW25_C0002G0073</name>
</gene>
<evidence type="ECO:0000313" key="2">
    <source>
        <dbReference type="Proteomes" id="UP000033815"/>
    </source>
</evidence>
<organism evidence="1 2">
    <name type="scientific">Candidatus Nomurabacteria bacterium GW2011_GWB1_44_12</name>
    <dbReference type="NCBI Taxonomy" id="1618748"/>
    <lineage>
        <taxon>Bacteria</taxon>
        <taxon>Candidatus Nomuraibacteriota</taxon>
    </lineage>
</organism>
<proteinExistence type="predicted"/>
<accession>A0A837I8C2</accession>
<evidence type="ECO:0000313" key="1">
    <source>
        <dbReference type="EMBL" id="KKT37127.1"/>
    </source>
</evidence>
<dbReference type="EMBL" id="LCHP01000002">
    <property type="protein sequence ID" value="KKT37127.1"/>
    <property type="molecule type" value="Genomic_DNA"/>
</dbReference>
<comment type="caution">
    <text evidence="1">The sequence shown here is derived from an EMBL/GenBank/DDBJ whole genome shotgun (WGS) entry which is preliminary data.</text>
</comment>
<sequence length="90" mass="10336">MYKIGAGRRALPATLLQAPLLVLGSVRTFLQTSLLMFSNHLIWVQQLYHLLQKKAIEKKPCVTRFFLLLKASWFTFYGVASVSTRAFQDF</sequence>
<name>A0A837I8C2_9BACT</name>
<protein>
    <submittedName>
        <fullName evidence="1">Uncharacterized protein</fullName>
    </submittedName>
</protein>